<evidence type="ECO:0000256" key="5">
    <source>
        <dbReference type="ARBA" id="ARBA00023015"/>
    </source>
</evidence>
<sequence length="498" mass="56543">MKTGLQQNAGLRQELKVNPRLYQAMDLLYMPLLDLQQHLKQELLTNPFLELVEPEDEDDDSSDAEDTTAEAQDLAEPETTTESEPEKTGDDDVDWEAVLLDGFETGGQREEHEQREWYEPVTVATKDLSDHLTEQLSLIELTPLQAFLADEFVGNINDDGYLACPLEEIQRGINELLTREAEERDLDTDAPGFSDAQMLEMLQIIQDLDPPGVGARDLRECLLLQLRAAGQRESLAYRLVEEAFDELIAHRWSELSKRFGISAQDVQSAHDEIAKLDPKPGLRFSASSDNYIIPDLVVDKIDNEYHIFLNDGNLPRLKLSRTYQEIARDKKKFDTESKDFIASKLNSANWMIQAIEQRRQTMLKVMHYIVDRQKDFFERGVQALKPLTLREVAEAVGMHESTVSRVTNEKFVQTPRGVLPLKFFFSSGLSTADGDDVSARGIKDQIEKLVAGEDTKNPLTDQAIVEILQQTGVQIARRTVAKYRDQLGVLPARMRKRV</sequence>
<dbReference type="InterPro" id="IPR000394">
    <property type="entry name" value="RNA_pol_sigma_54"/>
</dbReference>
<keyword evidence="8" id="KW-0804">Transcription</keyword>
<evidence type="ECO:0000259" key="10">
    <source>
        <dbReference type="Pfam" id="PF04552"/>
    </source>
</evidence>
<comment type="similarity">
    <text evidence="1">Belongs to the sigma-54 factor family.</text>
</comment>
<reference evidence="12 13" key="1">
    <citation type="journal article" date="2014" name="Proc. Natl. Acad. Sci. U.S.A.">
        <title>Functional type 2 photosynthetic reaction centers found in the rare bacterial phylum Gemmatimonadetes.</title>
        <authorList>
            <person name="Zeng Y."/>
            <person name="Feng F."/>
            <person name="Medova H."/>
            <person name="Dean J."/>
            <person name="Koblizek M."/>
        </authorList>
    </citation>
    <scope>NUCLEOTIDE SEQUENCE [LARGE SCALE GENOMIC DNA]</scope>
    <source>
        <strain evidence="12 13">AP64</strain>
    </source>
</reference>
<dbReference type="InterPro" id="IPR007634">
    <property type="entry name" value="RNA_pol_sigma_54_DNA-bd"/>
</dbReference>
<evidence type="ECO:0000256" key="9">
    <source>
        <dbReference type="SAM" id="MobiDB-lite"/>
    </source>
</evidence>
<evidence type="ECO:0000256" key="6">
    <source>
        <dbReference type="ARBA" id="ARBA00023082"/>
    </source>
</evidence>
<evidence type="ECO:0000256" key="4">
    <source>
        <dbReference type="ARBA" id="ARBA00022695"/>
    </source>
</evidence>
<keyword evidence="6" id="KW-0731">Sigma factor</keyword>
<dbReference type="GO" id="GO:0016987">
    <property type="term" value="F:sigma factor activity"/>
    <property type="evidence" value="ECO:0007669"/>
    <property type="project" value="UniProtKB-KW"/>
</dbReference>
<evidence type="ECO:0000256" key="7">
    <source>
        <dbReference type="ARBA" id="ARBA00023125"/>
    </source>
</evidence>
<keyword evidence="13" id="KW-1185">Reference proteome</keyword>
<evidence type="ECO:0000256" key="2">
    <source>
        <dbReference type="ARBA" id="ARBA00022478"/>
    </source>
</evidence>
<dbReference type="Gene3D" id="1.10.10.1330">
    <property type="entry name" value="RNA polymerase sigma-54 factor, core-binding domain"/>
    <property type="match status" value="1"/>
</dbReference>
<dbReference type="PROSITE" id="PS00718">
    <property type="entry name" value="SIGMA54_2"/>
    <property type="match status" value="1"/>
</dbReference>
<dbReference type="PIRSF" id="PIRSF000774">
    <property type="entry name" value="RpoN"/>
    <property type="match status" value="1"/>
</dbReference>
<evidence type="ECO:0000313" key="12">
    <source>
        <dbReference type="EMBL" id="AMW04908.1"/>
    </source>
</evidence>
<keyword evidence="3" id="KW-0808">Transferase</keyword>
<protein>
    <recommendedName>
        <fullName evidence="14">RNA polymerase sigma-54 factor</fullName>
    </recommendedName>
</protein>
<gene>
    <name evidence="12" type="ORF">GEMMAAP_08790</name>
</gene>
<dbReference type="Pfam" id="PF04552">
    <property type="entry name" value="Sigma54_DBD"/>
    <property type="match status" value="1"/>
</dbReference>
<evidence type="ECO:0000259" key="11">
    <source>
        <dbReference type="Pfam" id="PF04963"/>
    </source>
</evidence>
<keyword evidence="4" id="KW-0548">Nucleotidyltransferase</keyword>
<organism evidence="12 13">
    <name type="scientific">Gemmatimonas phototrophica</name>
    <dbReference type="NCBI Taxonomy" id="1379270"/>
    <lineage>
        <taxon>Bacteria</taxon>
        <taxon>Pseudomonadati</taxon>
        <taxon>Gemmatimonadota</taxon>
        <taxon>Gemmatimonadia</taxon>
        <taxon>Gemmatimonadales</taxon>
        <taxon>Gemmatimonadaceae</taxon>
        <taxon>Gemmatimonas</taxon>
    </lineage>
</organism>
<feature type="compositionally biased region" description="Acidic residues" evidence="9">
    <location>
        <begin position="54"/>
        <end position="83"/>
    </location>
</feature>
<dbReference type="KEGG" id="gph:GEMMAAP_08790"/>
<name>A0A143BIS2_9BACT</name>
<accession>A0A143BIS2</accession>
<evidence type="ECO:0008006" key="14">
    <source>
        <dbReference type="Google" id="ProtNLM"/>
    </source>
</evidence>
<dbReference type="GO" id="GO:0016779">
    <property type="term" value="F:nucleotidyltransferase activity"/>
    <property type="evidence" value="ECO:0007669"/>
    <property type="project" value="UniProtKB-KW"/>
</dbReference>
<dbReference type="AlphaFoldDB" id="A0A143BIS2"/>
<dbReference type="NCBIfam" id="NF009118">
    <property type="entry name" value="PRK12469.1"/>
    <property type="match status" value="1"/>
</dbReference>
<dbReference type="STRING" id="1379270.GEMMAAP_08790"/>
<dbReference type="eggNOG" id="COG1508">
    <property type="taxonomic scope" value="Bacteria"/>
</dbReference>
<dbReference type="PRINTS" id="PR00045">
    <property type="entry name" value="SIGMA54FCT"/>
</dbReference>
<feature type="domain" description="RNA polymerase sigma factor 54 core-binding" evidence="11">
    <location>
        <begin position="118"/>
        <end position="323"/>
    </location>
</feature>
<evidence type="ECO:0000256" key="3">
    <source>
        <dbReference type="ARBA" id="ARBA00022679"/>
    </source>
</evidence>
<dbReference type="GO" id="GO:0006352">
    <property type="term" value="P:DNA-templated transcription initiation"/>
    <property type="evidence" value="ECO:0007669"/>
    <property type="project" value="InterPro"/>
</dbReference>
<dbReference type="GO" id="GO:0003677">
    <property type="term" value="F:DNA binding"/>
    <property type="evidence" value="ECO:0007669"/>
    <property type="project" value="UniProtKB-KW"/>
</dbReference>
<dbReference type="RefSeq" id="WP_043581656.1">
    <property type="nucleotide sequence ID" value="NZ_CP011454.1"/>
</dbReference>
<keyword evidence="2" id="KW-0240">DNA-directed RNA polymerase</keyword>
<dbReference type="GO" id="GO:0001216">
    <property type="term" value="F:DNA-binding transcription activator activity"/>
    <property type="evidence" value="ECO:0007669"/>
    <property type="project" value="InterPro"/>
</dbReference>
<dbReference type="InterPro" id="IPR038709">
    <property type="entry name" value="RpoN_core-bd_sf"/>
</dbReference>
<dbReference type="GO" id="GO:0000428">
    <property type="term" value="C:DNA-directed RNA polymerase complex"/>
    <property type="evidence" value="ECO:0007669"/>
    <property type="project" value="UniProtKB-KW"/>
</dbReference>
<keyword evidence="5" id="KW-0805">Transcription regulation</keyword>
<evidence type="ECO:0000313" key="13">
    <source>
        <dbReference type="Proteomes" id="UP000076404"/>
    </source>
</evidence>
<dbReference type="InterPro" id="IPR007046">
    <property type="entry name" value="RNA_pol_sigma_54_core-bd"/>
</dbReference>
<dbReference type="EMBL" id="CP011454">
    <property type="protein sequence ID" value="AMW04908.1"/>
    <property type="molecule type" value="Genomic_DNA"/>
</dbReference>
<dbReference type="NCBIfam" id="TIGR02395">
    <property type="entry name" value="rpoN_sigma"/>
    <property type="match status" value="1"/>
</dbReference>
<dbReference type="Pfam" id="PF00309">
    <property type="entry name" value="Sigma54_AID"/>
    <property type="match status" value="1"/>
</dbReference>
<proteinExistence type="inferred from homology"/>
<keyword evidence="7" id="KW-0238">DNA-binding</keyword>
<evidence type="ECO:0000256" key="8">
    <source>
        <dbReference type="ARBA" id="ARBA00023163"/>
    </source>
</evidence>
<dbReference type="Proteomes" id="UP000076404">
    <property type="component" value="Chromosome"/>
</dbReference>
<dbReference type="PROSITE" id="PS00717">
    <property type="entry name" value="SIGMA54_1"/>
    <property type="match status" value="1"/>
</dbReference>
<feature type="domain" description="RNA polymerase sigma factor 54 DNA-binding" evidence="10">
    <location>
        <begin position="339"/>
        <end position="497"/>
    </location>
</feature>
<evidence type="ECO:0000256" key="1">
    <source>
        <dbReference type="ARBA" id="ARBA00008798"/>
    </source>
</evidence>
<dbReference type="PANTHER" id="PTHR32248:SF4">
    <property type="entry name" value="RNA POLYMERASE SIGMA-54 FACTOR"/>
    <property type="match status" value="1"/>
</dbReference>
<dbReference type="OrthoDB" id="9814402at2"/>
<dbReference type="Pfam" id="PF04963">
    <property type="entry name" value="Sigma54_CBD"/>
    <property type="match status" value="1"/>
</dbReference>
<dbReference type="Gene3D" id="1.10.10.60">
    <property type="entry name" value="Homeodomain-like"/>
    <property type="match status" value="1"/>
</dbReference>
<reference evidence="12 13" key="2">
    <citation type="journal article" date="2016" name="Environ. Microbiol. Rep.">
        <title>Metagenomic evidence for the presence of phototrophic Gemmatimonadetes bacteria in diverse environments.</title>
        <authorList>
            <person name="Zeng Y."/>
            <person name="Baumbach J."/>
            <person name="Barbosa E.G."/>
            <person name="Azevedo V."/>
            <person name="Zhang C."/>
            <person name="Koblizek M."/>
        </authorList>
    </citation>
    <scope>NUCLEOTIDE SEQUENCE [LARGE SCALE GENOMIC DNA]</scope>
    <source>
        <strain evidence="12 13">AP64</strain>
    </source>
</reference>
<dbReference type="PANTHER" id="PTHR32248">
    <property type="entry name" value="RNA POLYMERASE SIGMA-54 FACTOR"/>
    <property type="match status" value="1"/>
</dbReference>
<feature type="region of interest" description="Disordered" evidence="9">
    <location>
        <begin position="54"/>
        <end position="93"/>
    </location>
</feature>
<dbReference type="PROSITE" id="PS50044">
    <property type="entry name" value="SIGMA54_3"/>
    <property type="match status" value="1"/>
</dbReference>